<evidence type="ECO:0000313" key="1">
    <source>
        <dbReference type="Proteomes" id="UP000887577"/>
    </source>
</evidence>
<dbReference type="Proteomes" id="UP000887577">
    <property type="component" value="Unplaced"/>
</dbReference>
<protein>
    <submittedName>
        <fullName evidence="2">Uncharacterized protein</fullName>
    </submittedName>
</protein>
<reference evidence="2" key="1">
    <citation type="submission" date="2022-11" db="UniProtKB">
        <authorList>
            <consortium name="WormBaseParasite"/>
        </authorList>
    </citation>
    <scope>IDENTIFICATION</scope>
</reference>
<organism evidence="1 2">
    <name type="scientific">Panagrolaimus superbus</name>
    <dbReference type="NCBI Taxonomy" id="310955"/>
    <lineage>
        <taxon>Eukaryota</taxon>
        <taxon>Metazoa</taxon>
        <taxon>Ecdysozoa</taxon>
        <taxon>Nematoda</taxon>
        <taxon>Chromadorea</taxon>
        <taxon>Rhabditida</taxon>
        <taxon>Tylenchina</taxon>
        <taxon>Panagrolaimomorpha</taxon>
        <taxon>Panagrolaimoidea</taxon>
        <taxon>Panagrolaimidae</taxon>
        <taxon>Panagrolaimus</taxon>
    </lineage>
</organism>
<evidence type="ECO:0000313" key="2">
    <source>
        <dbReference type="WBParaSite" id="PSU_v2.g16540.t1"/>
    </source>
</evidence>
<proteinExistence type="predicted"/>
<dbReference type="WBParaSite" id="PSU_v2.g16540.t1">
    <property type="protein sequence ID" value="PSU_v2.g16540.t1"/>
    <property type="gene ID" value="PSU_v2.g16540"/>
</dbReference>
<dbReference type="Gene3D" id="3.30.420.40">
    <property type="match status" value="1"/>
</dbReference>
<dbReference type="AlphaFoldDB" id="A0A914YCR7"/>
<sequence>MFSRLKGYANKKQLLGFITHEIGDTINFFVIDSLTEKFVTSLSYQSENTKELIDEIPALKNCFKALIIDLFKLKLNLTPYQVSYKFCEELREILKEQKIPNYFISEESYLFTSLLTAAKLEISFDDSVLLILPHKNVTPKHVRTSFDLTIGEFKFTPKGYQLIKQQDISSLNVKSTPEALRHQICGTKNAPQNVIVASFYGKKIPFKKIFKSSNNLIILEKGLEYYRQDFLIEKCKWLLDKTFIKYHILPVSVRNLHVFGYFGNDKNIVDILKIDVNEPLPITKTASFVKSMPQLHIIFKDRISQYGTQTELPTDCHGLEITVTIDEENFDDIDIPQMSLKNFEKLPLKLNFLLESKIPFIGFFDNSSVIGIYQEPKGYQFLKEWNGMYGTDCFISFDEKKPKYGQKAMEVMLTKNTFVVFDLLKIMSMPSNDIKIDKSWGFKITKDSKNPVLLQFDNFDGKIKEASPAFLMALFLKQHFKAIQEKTGEKPKEIAFWILKVRFNEEENERIKEGLKKACQYLKIDCSFVDTDGFDSDFIKSCLNSLL</sequence>
<keyword evidence="1" id="KW-1185">Reference proteome</keyword>
<name>A0A914YCR7_9BILA</name>
<accession>A0A914YCR7</accession>